<keyword evidence="7" id="KW-1185">Reference proteome</keyword>
<keyword evidence="2" id="KW-0378">Hydrolase</keyword>
<proteinExistence type="predicted"/>
<evidence type="ECO:0000256" key="4">
    <source>
        <dbReference type="SAM" id="Phobius"/>
    </source>
</evidence>
<dbReference type="Pfam" id="PF13365">
    <property type="entry name" value="Trypsin_2"/>
    <property type="match status" value="1"/>
</dbReference>
<dbReference type="SMART" id="SM00228">
    <property type="entry name" value="PDZ"/>
    <property type="match status" value="1"/>
</dbReference>
<sequence length="707" mass="70625">MENGKPTGPRPKWWSRPARPEPSSLPGAARTAPAAGATADDGGAVAAPVDDRPEYPLPPPAPAARHTPADGGSGSGPAGPLTEAAPTAPQPPGGTPAEGERPREPAPDGTRAGDPPAAAYGAAGLGGDGPARDPGGPHPARDGAPDVAVEPPPYQAEAAVEPRHRPAEAAVDNPYRPAEAAVEPTPYEAEAAVESRHRPAEAAVDNPYRPAEAAVEPTPYEAEAAVESRHRPADAPAAGYTGEAMRPLHEPDEHHTPPYGDPGPWAPAPPVQHPAGAGGTPPGYPAGGGFPGSAPEPASAPGPLPQAAPAAGQWRQYDPWGASGAPLIGTGEPPRRKSRRGTAFAAGLLFALLAGVLGGGVGAYLERNGGITTVELPQAGPENTDRAPGSVAGIAASALPGVVTLHVSGGGEQGTGTGFVLDAQGHILTNNHVVSPAGSSGDISVTFSGGETARATLVGKDSGYDLAVVRVRGVSGLRPLPLGNSDNVRVGDPVVAIGAPFDLQNTVTAGIISAKERPITAGGEKGDGSDISYVDALQTDAPINPGNSGGPLVDSKARVIGINSAIRAADGGSGPDSGSGQAGSIGLGFAIPINQGKRVAEELINTGKATHPVIGVSLDMQYSGDGARVGEKGRDGAPSVIAGGPAAEAGIRPGDVITKVDGQRVHNGEELIVKIRAHRPGDRLELTLLRDGGERTRTVTLGSSTGP</sequence>
<evidence type="ECO:0000313" key="7">
    <source>
        <dbReference type="Proteomes" id="UP000245051"/>
    </source>
</evidence>
<dbReference type="RefSeq" id="WP_109296136.1">
    <property type="nucleotide sequence ID" value="NZ_CP029254.1"/>
</dbReference>
<dbReference type="GO" id="GO:0006508">
    <property type="term" value="P:proteolysis"/>
    <property type="evidence" value="ECO:0007669"/>
    <property type="project" value="UniProtKB-KW"/>
</dbReference>
<evidence type="ECO:0000256" key="1">
    <source>
        <dbReference type="ARBA" id="ARBA00022670"/>
    </source>
</evidence>
<evidence type="ECO:0000259" key="5">
    <source>
        <dbReference type="PROSITE" id="PS50106"/>
    </source>
</evidence>
<organism evidence="6 7">
    <name type="scientific">Streptomyces spongiicola</name>
    <dbReference type="NCBI Taxonomy" id="1690221"/>
    <lineage>
        <taxon>Bacteria</taxon>
        <taxon>Bacillati</taxon>
        <taxon>Actinomycetota</taxon>
        <taxon>Actinomycetes</taxon>
        <taxon>Kitasatosporales</taxon>
        <taxon>Streptomycetaceae</taxon>
        <taxon>Streptomyces</taxon>
    </lineage>
</organism>
<name>A0ABM6VAE2_9ACTN</name>
<dbReference type="InterPro" id="IPR036034">
    <property type="entry name" value="PDZ_sf"/>
</dbReference>
<dbReference type="InterPro" id="IPR001940">
    <property type="entry name" value="Peptidase_S1C"/>
</dbReference>
<dbReference type="PANTHER" id="PTHR43343:SF3">
    <property type="entry name" value="PROTEASE DO-LIKE 8, CHLOROPLASTIC"/>
    <property type="match status" value="1"/>
</dbReference>
<dbReference type="InterPro" id="IPR001478">
    <property type="entry name" value="PDZ"/>
</dbReference>
<gene>
    <name evidence="6" type="ORF">DDQ41_22710</name>
</gene>
<dbReference type="CDD" id="cd06779">
    <property type="entry name" value="cpPDZ_Deg_HtrA-like"/>
    <property type="match status" value="1"/>
</dbReference>
<reference evidence="6 7" key="1">
    <citation type="submission" date="2018-05" db="EMBL/GenBank/DDBJ databases">
        <title>Complete genome sequence of the Type Strain of Streptomyces spongiicola HNM0071, the producer of staurosporine.</title>
        <authorList>
            <person name="Zhou S."/>
            <person name="Huang X."/>
        </authorList>
    </citation>
    <scope>NUCLEOTIDE SEQUENCE [LARGE SCALE GENOMIC DNA]</scope>
    <source>
        <strain evidence="6 7">HNM0071</strain>
    </source>
</reference>
<feature type="domain" description="PDZ" evidence="5">
    <location>
        <begin position="639"/>
        <end position="692"/>
    </location>
</feature>
<evidence type="ECO:0000313" key="6">
    <source>
        <dbReference type="EMBL" id="AWK11259.1"/>
    </source>
</evidence>
<keyword evidence="1 6" id="KW-0645">Protease</keyword>
<dbReference type="Gene3D" id="2.40.10.120">
    <property type="match status" value="1"/>
</dbReference>
<accession>A0ABM6VAE2</accession>
<dbReference type="GO" id="GO:0008233">
    <property type="term" value="F:peptidase activity"/>
    <property type="evidence" value="ECO:0007669"/>
    <property type="project" value="UniProtKB-KW"/>
</dbReference>
<feature type="compositionally biased region" description="Pro residues" evidence="3">
    <location>
        <begin position="259"/>
        <end position="272"/>
    </location>
</feature>
<keyword evidence="4" id="KW-0812">Transmembrane</keyword>
<feature type="region of interest" description="Disordered" evidence="3">
    <location>
        <begin position="1"/>
        <end position="339"/>
    </location>
</feature>
<feature type="transmembrane region" description="Helical" evidence="4">
    <location>
        <begin position="343"/>
        <end position="365"/>
    </location>
</feature>
<dbReference type="Proteomes" id="UP000245051">
    <property type="component" value="Chromosome"/>
</dbReference>
<dbReference type="Pfam" id="PF13180">
    <property type="entry name" value="PDZ_2"/>
    <property type="match status" value="1"/>
</dbReference>
<keyword evidence="4" id="KW-0472">Membrane</keyword>
<protein>
    <submittedName>
        <fullName evidence="6">Protease</fullName>
    </submittedName>
</protein>
<dbReference type="Gene3D" id="2.30.42.10">
    <property type="match status" value="1"/>
</dbReference>
<dbReference type="SUPFAM" id="SSF50156">
    <property type="entry name" value="PDZ domain-like"/>
    <property type="match status" value="1"/>
</dbReference>
<dbReference type="EMBL" id="CP029254">
    <property type="protein sequence ID" value="AWK11259.1"/>
    <property type="molecule type" value="Genomic_DNA"/>
</dbReference>
<dbReference type="SUPFAM" id="SSF50494">
    <property type="entry name" value="Trypsin-like serine proteases"/>
    <property type="match status" value="1"/>
</dbReference>
<evidence type="ECO:0000256" key="2">
    <source>
        <dbReference type="ARBA" id="ARBA00022801"/>
    </source>
</evidence>
<keyword evidence="4" id="KW-1133">Transmembrane helix</keyword>
<feature type="compositionally biased region" description="Low complexity" evidence="3">
    <location>
        <begin position="27"/>
        <end position="48"/>
    </location>
</feature>
<dbReference type="PROSITE" id="PS50106">
    <property type="entry name" value="PDZ"/>
    <property type="match status" value="1"/>
</dbReference>
<dbReference type="PANTHER" id="PTHR43343">
    <property type="entry name" value="PEPTIDASE S12"/>
    <property type="match status" value="1"/>
</dbReference>
<dbReference type="InterPro" id="IPR009003">
    <property type="entry name" value="Peptidase_S1_PA"/>
</dbReference>
<evidence type="ECO:0000256" key="3">
    <source>
        <dbReference type="SAM" id="MobiDB-lite"/>
    </source>
</evidence>
<feature type="compositionally biased region" description="Low complexity" evidence="3">
    <location>
        <begin position="112"/>
        <end position="122"/>
    </location>
</feature>
<dbReference type="PRINTS" id="PR00834">
    <property type="entry name" value="PROTEASES2C"/>
</dbReference>
<feature type="compositionally biased region" description="Basic and acidic residues" evidence="3">
    <location>
        <begin position="246"/>
        <end position="256"/>
    </location>
</feature>
<feature type="compositionally biased region" description="Low complexity" evidence="3">
    <location>
        <begin position="78"/>
        <end position="87"/>
    </location>
</feature>
<dbReference type="InterPro" id="IPR051201">
    <property type="entry name" value="Chloro_Bact_Ser_Proteases"/>
</dbReference>
<feature type="compositionally biased region" description="Gly residues" evidence="3">
    <location>
        <begin position="276"/>
        <end position="291"/>
    </location>
</feature>